<dbReference type="KEGG" id="amog:QRX60_44655"/>
<proteinExistence type="predicted"/>
<dbReference type="AlphaFoldDB" id="A0A9Y2JQC0"/>
<organism evidence="3 4">
    <name type="scientific">Amycolatopsis mongoliensis</name>
    <dbReference type="NCBI Taxonomy" id="715475"/>
    <lineage>
        <taxon>Bacteria</taxon>
        <taxon>Bacillati</taxon>
        <taxon>Actinomycetota</taxon>
        <taxon>Actinomycetes</taxon>
        <taxon>Pseudonocardiales</taxon>
        <taxon>Pseudonocardiaceae</taxon>
        <taxon>Amycolatopsis</taxon>
    </lineage>
</organism>
<evidence type="ECO:0000259" key="2">
    <source>
        <dbReference type="Pfam" id="PF00795"/>
    </source>
</evidence>
<feature type="compositionally biased region" description="Basic and acidic residues" evidence="1">
    <location>
        <begin position="211"/>
        <end position="226"/>
    </location>
</feature>
<dbReference type="Gene3D" id="3.60.110.10">
    <property type="entry name" value="Carbon-nitrogen hydrolase"/>
    <property type="match status" value="1"/>
</dbReference>
<evidence type="ECO:0000313" key="3">
    <source>
        <dbReference type="EMBL" id="WIY01054.1"/>
    </source>
</evidence>
<feature type="domain" description="CN hydrolase" evidence="2">
    <location>
        <begin position="34"/>
        <end position="138"/>
    </location>
</feature>
<accession>A0A9Y2JQC0</accession>
<protein>
    <submittedName>
        <fullName evidence="3">Nitrilase-related carbon-nitrogen hydrolase</fullName>
    </submittedName>
</protein>
<evidence type="ECO:0000256" key="1">
    <source>
        <dbReference type="SAM" id="MobiDB-lite"/>
    </source>
</evidence>
<dbReference type="RefSeq" id="WP_285997515.1">
    <property type="nucleotide sequence ID" value="NZ_CP127295.1"/>
</dbReference>
<gene>
    <name evidence="3" type="ORF">QRX60_44655</name>
</gene>
<dbReference type="EMBL" id="CP127295">
    <property type="protein sequence ID" value="WIY01054.1"/>
    <property type="molecule type" value="Genomic_DNA"/>
</dbReference>
<reference evidence="3 4" key="1">
    <citation type="submission" date="2023-06" db="EMBL/GenBank/DDBJ databases">
        <authorList>
            <person name="Oyuntsetseg B."/>
            <person name="Kim S.B."/>
        </authorList>
    </citation>
    <scope>NUCLEOTIDE SEQUENCE [LARGE SCALE GENOMIC DNA]</scope>
    <source>
        <strain evidence="3 4">4-36</strain>
    </source>
</reference>
<name>A0A9Y2JQC0_9PSEU</name>
<evidence type="ECO:0000313" key="4">
    <source>
        <dbReference type="Proteomes" id="UP001239397"/>
    </source>
</evidence>
<sequence>MAEPEQLRLAVAQTVLREDPRDSAGLRDSGRDIRRLMRKAHEAGAALVHFPEGVTCSPHKRVMSVEGPDKVGPADWNRFEWNVLRQELAAIAEAARALRLWTVLGSVHRLTPPHRPHNSLYVISDRGEVVTRYVRHCCAVESTRRPGSCSPRRRSSPVWEQVVVAASATGAAIPRAVVTAATASAATNPRKFRDIRVPSLGKSTGPTRPESYIRKAQPGDRAEPKPLPRNGIGC</sequence>
<dbReference type="GO" id="GO:0016787">
    <property type="term" value="F:hydrolase activity"/>
    <property type="evidence" value="ECO:0007669"/>
    <property type="project" value="UniProtKB-KW"/>
</dbReference>
<keyword evidence="3" id="KW-0378">Hydrolase</keyword>
<feature type="region of interest" description="Disordered" evidence="1">
    <location>
        <begin position="192"/>
        <end position="234"/>
    </location>
</feature>
<dbReference type="Proteomes" id="UP001239397">
    <property type="component" value="Chromosome"/>
</dbReference>
<dbReference type="InterPro" id="IPR036526">
    <property type="entry name" value="C-N_Hydrolase_sf"/>
</dbReference>
<dbReference type="InterPro" id="IPR003010">
    <property type="entry name" value="C-N_Hydrolase"/>
</dbReference>
<dbReference type="SUPFAM" id="SSF56317">
    <property type="entry name" value="Carbon-nitrogen hydrolase"/>
    <property type="match status" value="1"/>
</dbReference>
<keyword evidence="4" id="KW-1185">Reference proteome</keyword>
<dbReference type="Pfam" id="PF00795">
    <property type="entry name" value="CN_hydrolase"/>
    <property type="match status" value="1"/>
</dbReference>